<organism evidence="9 10">
    <name type="scientific">Candidatus Magasanikbacteria bacterium CG11_big_fil_rev_8_21_14_0_20_39_34</name>
    <dbReference type="NCBI Taxonomy" id="1974653"/>
    <lineage>
        <taxon>Bacteria</taxon>
        <taxon>Candidatus Magasanikiibacteriota</taxon>
    </lineage>
</organism>
<dbReference type="Proteomes" id="UP000229600">
    <property type="component" value="Unassembled WGS sequence"/>
</dbReference>
<dbReference type="HAMAP" id="MF_01974">
    <property type="entry name" value="MetAP_1"/>
    <property type="match status" value="1"/>
</dbReference>
<feature type="binding site" evidence="6">
    <location>
        <position position="192"/>
    </location>
    <ligand>
        <name>substrate</name>
    </ligand>
</feature>
<feature type="binding site" evidence="6">
    <location>
        <position position="122"/>
    </location>
    <ligand>
        <name>a divalent metal cation</name>
        <dbReference type="ChEBI" id="CHEBI:60240"/>
        <label>1</label>
    </ligand>
</feature>
<comment type="similarity">
    <text evidence="6">Belongs to the peptidase M24A family. Methionine aminopeptidase type 1 subfamily.</text>
</comment>
<keyword evidence="2 6" id="KW-0031">Aminopeptidase</keyword>
<feature type="binding site" evidence="6">
    <location>
        <position position="250"/>
    </location>
    <ligand>
        <name>a divalent metal cation</name>
        <dbReference type="ChEBI" id="CHEBI:60240"/>
        <label>1</label>
    </ligand>
</feature>
<feature type="binding site" evidence="6">
    <location>
        <position position="101"/>
    </location>
    <ligand>
        <name>a divalent metal cation</name>
        <dbReference type="ChEBI" id="CHEBI:60240"/>
        <label>1</label>
    </ligand>
</feature>
<dbReference type="SUPFAM" id="SSF55920">
    <property type="entry name" value="Creatinase/aminopeptidase"/>
    <property type="match status" value="1"/>
</dbReference>
<dbReference type="InterPro" id="IPR000994">
    <property type="entry name" value="Pept_M24"/>
</dbReference>
<keyword evidence="4 6" id="KW-0479">Metal-binding</keyword>
<evidence type="ECO:0000256" key="4">
    <source>
        <dbReference type="ARBA" id="ARBA00022723"/>
    </source>
</evidence>
<sequence length="281" mass="30826">MSYIKSQSEIEKILEGGRLMGEILEKLEKMVAVGGNAKEIDTAAEKMIREVGGIPAFKGYKPSRHATPFPSTICASLNTEIVHGIATEDKVFKEGDIFSIDIGMQWPAKCGEGQDGNGFFTDTAITVPVGKIDEKTRQLMNVTKKSMYLGIEQVRVGNSIADIGKKIQHYIDPQGYGIIRDLVGHGVGHKLHEDPRVPNYYDKELEMWEIRPGVVIAIEPMITLGDYDITTGEDGWGIFTADGSLSAHFEHTIVVTENGPIVATKRPSEKLPVEIDNSIGI</sequence>
<feature type="binding site" evidence="6">
    <location>
        <position position="83"/>
    </location>
    <ligand>
        <name>substrate</name>
    </ligand>
</feature>
<dbReference type="InterPro" id="IPR001714">
    <property type="entry name" value="Pept_M24_MAP"/>
</dbReference>
<dbReference type="EMBL" id="PCWN01000011">
    <property type="protein sequence ID" value="PIR03574.1"/>
    <property type="molecule type" value="Genomic_DNA"/>
</dbReference>
<evidence type="ECO:0000313" key="9">
    <source>
        <dbReference type="EMBL" id="PIR03574.1"/>
    </source>
</evidence>
<evidence type="ECO:0000256" key="7">
    <source>
        <dbReference type="RuleBase" id="RU003653"/>
    </source>
</evidence>
<dbReference type="Pfam" id="PF00557">
    <property type="entry name" value="Peptidase_M24"/>
    <property type="match status" value="1"/>
</dbReference>
<comment type="catalytic activity">
    <reaction evidence="6 7">
        <text>Release of N-terminal amino acids, preferentially methionine, from peptides and arylamides.</text>
        <dbReference type="EC" id="3.4.11.18"/>
    </reaction>
</comment>
<dbReference type="NCBIfam" id="TIGR00500">
    <property type="entry name" value="met_pdase_I"/>
    <property type="match status" value="1"/>
</dbReference>
<accession>A0A2H0N3U7</accession>
<dbReference type="PANTHER" id="PTHR43330:SF27">
    <property type="entry name" value="METHIONINE AMINOPEPTIDASE"/>
    <property type="match status" value="1"/>
</dbReference>
<name>A0A2H0N3U7_9BACT</name>
<dbReference type="InterPro" id="IPR002467">
    <property type="entry name" value="Pept_M24A_MAP1"/>
</dbReference>
<keyword evidence="3 6" id="KW-0645">Protease</keyword>
<feature type="binding site" evidence="6">
    <location>
        <position position="185"/>
    </location>
    <ligand>
        <name>a divalent metal cation</name>
        <dbReference type="ChEBI" id="CHEBI:60240"/>
        <label>2</label>
        <note>catalytic</note>
    </ligand>
</feature>
<dbReference type="GO" id="GO:0005829">
    <property type="term" value="C:cytosol"/>
    <property type="evidence" value="ECO:0007669"/>
    <property type="project" value="TreeGrafter"/>
</dbReference>
<dbReference type="Gene3D" id="3.90.230.10">
    <property type="entry name" value="Creatinase/methionine aminopeptidase superfamily"/>
    <property type="match status" value="1"/>
</dbReference>
<dbReference type="GO" id="GO:0070006">
    <property type="term" value="F:metalloaminopeptidase activity"/>
    <property type="evidence" value="ECO:0007669"/>
    <property type="project" value="UniProtKB-UniRule"/>
</dbReference>
<proteinExistence type="inferred from homology"/>
<feature type="domain" description="Peptidase M24" evidence="8">
    <location>
        <begin position="11"/>
        <end position="257"/>
    </location>
</feature>
<dbReference type="InterPro" id="IPR036005">
    <property type="entry name" value="Creatinase/aminopeptidase-like"/>
</dbReference>
<dbReference type="GO" id="GO:0046872">
    <property type="term" value="F:metal ion binding"/>
    <property type="evidence" value="ECO:0007669"/>
    <property type="project" value="UniProtKB-UniRule"/>
</dbReference>
<comment type="caution">
    <text evidence="9">The sequence shown here is derived from an EMBL/GenBank/DDBJ whole genome shotgun (WGS) entry which is preliminary data.</text>
</comment>
<protein>
    <recommendedName>
        <fullName evidence="6 7">Methionine aminopeptidase</fullName>
        <shortName evidence="6">MAP</shortName>
        <shortName evidence="6">MetAP</shortName>
        <ecNumber evidence="6 7">3.4.11.18</ecNumber>
    </recommendedName>
    <alternativeName>
        <fullName evidence="6">Peptidase M</fullName>
    </alternativeName>
</protein>
<evidence type="ECO:0000256" key="5">
    <source>
        <dbReference type="ARBA" id="ARBA00022801"/>
    </source>
</evidence>
<dbReference type="GO" id="GO:0004239">
    <property type="term" value="F:initiator methionyl aminopeptidase activity"/>
    <property type="evidence" value="ECO:0007669"/>
    <property type="project" value="UniProtKB-UniRule"/>
</dbReference>
<comment type="cofactor">
    <cofactor evidence="6">
        <name>Co(2+)</name>
        <dbReference type="ChEBI" id="CHEBI:48828"/>
    </cofactor>
    <cofactor evidence="6">
        <name>Zn(2+)</name>
        <dbReference type="ChEBI" id="CHEBI:29105"/>
    </cofactor>
    <cofactor evidence="6">
        <name>Mn(2+)</name>
        <dbReference type="ChEBI" id="CHEBI:29035"/>
    </cofactor>
    <cofactor evidence="6">
        <name>Fe(2+)</name>
        <dbReference type="ChEBI" id="CHEBI:29033"/>
    </cofactor>
    <text evidence="6">Binds 2 divalent metal cations per subunit. Has a high-affinity and a low affinity metal-binding site. The true nature of the physiological cofactor is under debate. The enzyme is active with cobalt, zinc, manganese or divalent iron ions. Most likely, methionine aminopeptidases function as mononuclear Fe(2+)-metalloproteases under physiological conditions, and the catalytically relevant metal-binding site has been assigned to the histidine-containing high-affinity site.</text>
</comment>
<evidence type="ECO:0000256" key="3">
    <source>
        <dbReference type="ARBA" id="ARBA00022670"/>
    </source>
</evidence>
<dbReference type="AlphaFoldDB" id="A0A2H0N3U7"/>
<comment type="function">
    <text evidence="1 6">Removes the N-terminal methionine from nascent proteins. The N-terminal methionine is often cleaved when the second residue in the primary sequence is small and uncharged (Met-Ala-, Cys, Gly, Pro, Ser, Thr, or Val). Requires deformylation of the N(alpha)-formylated initiator methionine before it can be hydrolyzed.</text>
</comment>
<evidence type="ECO:0000256" key="2">
    <source>
        <dbReference type="ARBA" id="ARBA00022438"/>
    </source>
</evidence>
<dbReference type="GO" id="GO:0006508">
    <property type="term" value="P:proteolysis"/>
    <property type="evidence" value="ECO:0007669"/>
    <property type="project" value="UniProtKB-KW"/>
</dbReference>
<dbReference type="PANTHER" id="PTHR43330">
    <property type="entry name" value="METHIONINE AMINOPEPTIDASE"/>
    <property type="match status" value="1"/>
</dbReference>
<gene>
    <name evidence="6 9" type="primary">map</name>
    <name evidence="9" type="ORF">COV59_05285</name>
</gene>
<keyword evidence="5 6" id="KW-0378">Hydrolase</keyword>
<feature type="binding site" evidence="6">
    <location>
        <position position="219"/>
    </location>
    <ligand>
        <name>a divalent metal cation</name>
        <dbReference type="ChEBI" id="CHEBI:60240"/>
        <label>2</label>
        <note>catalytic</note>
    </ligand>
</feature>
<dbReference type="EC" id="3.4.11.18" evidence="6 7"/>
<evidence type="ECO:0000256" key="1">
    <source>
        <dbReference type="ARBA" id="ARBA00002521"/>
    </source>
</evidence>
<feature type="binding site" evidence="6">
    <location>
        <position position="250"/>
    </location>
    <ligand>
        <name>a divalent metal cation</name>
        <dbReference type="ChEBI" id="CHEBI:60240"/>
        <label>2</label>
        <note>catalytic</note>
    </ligand>
</feature>
<dbReference type="CDD" id="cd01086">
    <property type="entry name" value="MetAP1"/>
    <property type="match status" value="1"/>
</dbReference>
<evidence type="ECO:0000313" key="10">
    <source>
        <dbReference type="Proteomes" id="UP000229600"/>
    </source>
</evidence>
<dbReference type="PRINTS" id="PR00599">
    <property type="entry name" value="MAPEPTIDASE"/>
</dbReference>
<feature type="binding site" evidence="6">
    <location>
        <position position="122"/>
    </location>
    <ligand>
        <name>a divalent metal cation</name>
        <dbReference type="ChEBI" id="CHEBI:60240"/>
        <label>2</label>
        <note>catalytic</note>
    </ligand>
</feature>
<reference evidence="9 10" key="1">
    <citation type="submission" date="2017-09" db="EMBL/GenBank/DDBJ databases">
        <title>Depth-based differentiation of microbial function through sediment-hosted aquifers and enrichment of novel symbionts in the deep terrestrial subsurface.</title>
        <authorList>
            <person name="Probst A.J."/>
            <person name="Ladd B."/>
            <person name="Jarett J.K."/>
            <person name="Geller-Mcgrath D.E."/>
            <person name="Sieber C.M."/>
            <person name="Emerson J.B."/>
            <person name="Anantharaman K."/>
            <person name="Thomas B.C."/>
            <person name="Malmstrom R."/>
            <person name="Stieglmeier M."/>
            <person name="Klingl A."/>
            <person name="Woyke T."/>
            <person name="Ryan C.M."/>
            <person name="Banfield J.F."/>
        </authorList>
    </citation>
    <scope>NUCLEOTIDE SEQUENCE [LARGE SCALE GENOMIC DNA]</scope>
    <source>
        <strain evidence="9">CG11_big_fil_rev_8_21_14_0_20_39_34</strain>
    </source>
</reference>
<evidence type="ECO:0000259" key="8">
    <source>
        <dbReference type="Pfam" id="PF00557"/>
    </source>
</evidence>
<comment type="subunit">
    <text evidence="6">Monomer.</text>
</comment>
<evidence type="ECO:0000256" key="6">
    <source>
        <dbReference type="HAMAP-Rule" id="MF_01974"/>
    </source>
</evidence>